<dbReference type="InterPro" id="IPR050565">
    <property type="entry name" value="LYPA1-2/EST-like"/>
</dbReference>
<feature type="domain" description="Phospholipase/carboxylesterase/thioesterase" evidence="2">
    <location>
        <begin position="12"/>
        <end position="163"/>
    </location>
</feature>
<dbReference type="PANTHER" id="PTHR10655">
    <property type="entry name" value="LYSOPHOSPHOLIPASE-RELATED"/>
    <property type="match status" value="1"/>
</dbReference>
<dbReference type="SUPFAM" id="SSF53474">
    <property type="entry name" value="alpha/beta-Hydrolases"/>
    <property type="match status" value="1"/>
</dbReference>
<sequence>MSTPSHVVGPAAGHPHTHTVILLHGRDSKAEEFASEFFESEATEGIEAGRTLPALFPAVRWVFPQAKPLRSERFDADISQWFDMWAVETPQERNELQVPGLKSSIDLVAQVINDEEVLVPRGRIILGGISQGFATSLALLFADSKGGFSGLCGFCSWLPLADRATSVICEEDPQESLAAMQRLYGEQRSSPSPQLISTSILLEHSQDDSVVPIENGTRMRDILGQLGFSVEWHGYEDGGHWVNEPQGVDDFVNFLRRVMGTVSGP</sequence>
<name>A0AA39ZXI4_9PEZI</name>
<evidence type="ECO:0000313" key="3">
    <source>
        <dbReference type="EMBL" id="KAK0705458.1"/>
    </source>
</evidence>
<comment type="caution">
    <text evidence="3">The sequence shown here is derived from an EMBL/GenBank/DDBJ whole genome shotgun (WGS) entry which is preliminary data.</text>
</comment>
<comment type="similarity">
    <text evidence="1">Belongs to the AB hydrolase superfamily. AB hydrolase 2 family.</text>
</comment>
<protein>
    <submittedName>
        <fullName evidence="3">Alpha/Beta hydrolase protein</fullName>
    </submittedName>
</protein>
<dbReference type="PANTHER" id="PTHR10655:SF63">
    <property type="entry name" value="PHOSPHOLIPASE_CARBOXYLESTERASE_THIOESTERASE DOMAIN-CONTAINING PROTEIN"/>
    <property type="match status" value="1"/>
</dbReference>
<dbReference type="Gene3D" id="3.40.50.1820">
    <property type="entry name" value="alpha/beta hydrolase"/>
    <property type="match status" value="1"/>
</dbReference>
<evidence type="ECO:0000256" key="1">
    <source>
        <dbReference type="ARBA" id="ARBA00006499"/>
    </source>
</evidence>
<evidence type="ECO:0000313" key="4">
    <source>
        <dbReference type="Proteomes" id="UP001172102"/>
    </source>
</evidence>
<dbReference type="GO" id="GO:0052689">
    <property type="term" value="F:carboxylic ester hydrolase activity"/>
    <property type="evidence" value="ECO:0007669"/>
    <property type="project" value="TreeGrafter"/>
</dbReference>
<keyword evidence="4" id="KW-1185">Reference proteome</keyword>
<dbReference type="Proteomes" id="UP001172102">
    <property type="component" value="Unassembled WGS sequence"/>
</dbReference>
<dbReference type="EMBL" id="JAUKUA010000007">
    <property type="protein sequence ID" value="KAK0705458.1"/>
    <property type="molecule type" value="Genomic_DNA"/>
</dbReference>
<keyword evidence="3" id="KW-0378">Hydrolase</keyword>
<dbReference type="Pfam" id="PF02230">
    <property type="entry name" value="Abhydrolase_2"/>
    <property type="match status" value="1"/>
</dbReference>
<reference evidence="3" key="1">
    <citation type="submission" date="2023-06" db="EMBL/GenBank/DDBJ databases">
        <title>Genome-scale phylogeny and comparative genomics of the fungal order Sordariales.</title>
        <authorList>
            <consortium name="Lawrence Berkeley National Laboratory"/>
            <person name="Hensen N."/>
            <person name="Bonometti L."/>
            <person name="Westerberg I."/>
            <person name="Brannstrom I.O."/>
            <person name="Guillou S."/>
            <person name="Cros-Aarteil S."/>
            <person name="Calhoun S."/>
            <person name="Haridas S."/>
            <person name="Kuo A."/>
            <person name="Mondo S."/>
            <person name="Pangilinan J."/>
            <person name="Riley R."/>
            <person name="Labutti K."/>
            <person name="Andreopoulos B."/>
            <person name="Lipzen A."/>
            <person name="Chen C."/>
            <person name="Yanf M."/>
            <person name="Daum C."/>
            <person name="Ng V."/>
            <person name="Clum A."/>
            <person name="Steindorff A."/>
            <person name="Ohm R."/>
            <person name="Martin F."/>
            <person name="Silar P."/>
            <person name="Natvig D."/>
            <person name="Lalanne C."/>
            <person name="Gautier V."/>
            <person name="Ament-Velasquez S.L."/>
            <person name="Kruys A."/>
            <person name="Hutchinson M.I."/>
            <person name="Powell A.J."/>
            <person name="Barry K."/>
            <person name="Miller A.N."/>
            <person name="Grigoriev I.V."/>
            <person name="Debuchy R."/>
            <person name="Gladieux P."/>
            <person name="Thoren M.H."/>
            <person name="Johannesson H."/>
        </authorList>
    </citation>
    <scope>NUCLEOTIDE SEQUENCE</scope>
    <source>
        <strain evidence="3">SMH4607-1</strain>
    </source>
</reference>
<dbReference type="GO" id="GO:0008474">
    <property type="term" value="F:palmitoyl-(protein) hydrolase activity"/>
    <property type="evidence" value="ECO:0007669"/>
    <property type="project" value="TreeGrafter"/>
</dbReference>
<gene>
    <name evidence="3" type="ORF">B0H67DRAFT_594114</name>
</gene>
<dbReference type="InterPro" id="IPR003140">
    <property type="entry name" value="PLipase/COase/thioEstase"/>
</dbReference>
<organism evidence="3 4">
    <name type="scientific">Lasiosphaeris hirsuta</name>
    <dbReference type="NCBI Taxonomy" id="260670"/>
    <lineage>
        <taxon>Eukaryota</taxon>
        <taxon>Fungi</taxon>
        <taxon>Dikarya</taxon>
        <taxon>Ascomycota</taxon>
        <taxon>Pezizomycotina</taxon>
        <taxon>Sordariomycetes</taxon>
        <taxon>Sordariomycetidae</taxon>
        <taxon>Sordariales</taxon>
        <taxon>Lasiosphaeriaceae</taxon>
        <taxon>Lasiosphaeris</taxon>
    </lineage>
</organism>
<dbReference type="AlphaFoldDB" id="A0AA39ZXI4"/>
<evidence type="ECO:0000259" key="2">
    <source>
        <dbReference type="Pfam" id="PF02230"/>
    </source>
</evidence>
<proteinExistence type="inferred from homology"/>
<dbReference type="GO" id="GO:0005737">
    <property type="term" value="C:cytoplasm"/>
    <property type="evidence" value="ECO:0007669"/>
    <property type="project" value="TreeGrafter"/>
</dbReference>
<dbReference type="InterPro" id="IPR029058">
    <property type="entry name" value="AB_hydrolase_fold"/>
</dbReference>
<accession>A0AA39ZXI4</accession>